<organism evidence="1 2">
    <name type="scientific">Litorilituus sediminis</name>
    <dbReference type="NCBI Taxonomy" id="718192"/>
    <lineage>
        <taxon>Bacteria</taxon>
        <taxon>Pseudomonadati</taxon>
        <taxon>Pseudomonadota</taxon>
        <taxon>Gammaproteobacteria</taxon>
        <taxon>Alteromonadales</taxon>
        <taxon>Colwelliaceae</taxon>
        <taxon>Litorilituus</taxon>
    </lineage>
</organism>
<evidence type="ECO:0008006" key="3">
    <source>
        <dbReference type="Google" id="ProtNLM"/>
    </source>
</evidence>
<sequence>MQVLELVTFKAKAGTSHEKIIELNELVMEKVKEFQGFIYRSLCYQSTNQSWIDVVYWQDEASAKLAQEQFMQSEVCQQLMSVIDVESTQLQHADILLSSCTQESEQSG</sequence>
<accession>A0A4P6P962</accession>
<name>A0A4P6P962_9GAMM</name>
<dbReference type="RefSeq" id="WP_130601834.1">
    <property type="nucleotide sequence ID" value="NZ_CP034759.1"/>
</dbReference>
<dbReference type="Proteomes" id="UP000290244">
    <property type="component" value="Chromosome"/>
</dbReference>
<dbReference type="OrthoDB" id="7859710at2"/>
<proteinExistence type="predicted"/>
<dbReference type="Gene3D" id="3.30.70.100">
    <property type="match status" value="1"/>
</dbReference>
<dbReference type="InterPro" id="IPR011008">
    <property type="entry name" value="Dimeric_a/b-barrel"/>
</dbReference>
<evidence type="ECO:0000313" key="1">
    <source>
        <dbReference type="EMBL" id="QBG36055.1"/>
    </source>
</evidence>
<dbReference type="SUPFAM" id="SSF54909">
    <property type="entry name" value="Dimeric alpha+beta barrel"/>
    <property type="match status" value="1"/>
</dbReference>
<evidence type="ECO:0000313" key="2">
    <source>
        <dbReference type="Proteomes" id="UP000290244"/>
    </source>
</evidence>
<protein>
    <recommendedName>
        <fullName evidence="3">ABM domain-containing protein</fullName>
    </recommendedName>
</protein>
<keyword evidence="2" id="KW-1185">Reference proteome</keyword>
<dbReference type="EMBL" id="CP034759">
    <property type="protein sequence ID" value="QBG36055.1"/>
    <property type="molecule type" value="Genomic_DNA"/>
</dbReference>
<dbReference type="AlphaFoldDB" id="A0A4P6P962"/>
<gene>
    <name evidence="1" type="ORF">EMK97_10210</name>
</gene>
<reference evidence="1 2" key="1">
    <citation type="submission" date="2018-12" db="EMBL/GenBank/DDBJ databases">
        <title>Complete genome of Litorilituus sediminis.</title>
        <authorList>
            <person name="Liu A."/>
            <person name="Rong J."/>
        </authorList>
    </citation>
    <scope>NUCLEOTIDE SEQUENCE [LARGE SCALE GENOMIC DNA]</scope>
    <source>
        <strain evidence="1 2">JCM 17549</strain>
    </source>
</reference>
<dbReference type="KEGG" id="lsd:EMK97_10210"/>